<name>A0A392TCK2_9FABA</name>
<evidence type="ECO:0000313" key="3">
    <source>
        <dbReference type="Proteomes" id="UP000265520"/>
    </source>
</evidence>
<reference evidence="2 3" key="1">
    <citation type="journal article" date="2018" name="Front. Plant Sci.">
        <title>Red Clover (Trifolium pratense) and Zigzag Clover (T. medium) - A Picture of Genomic Similarities and Differences.</title>
        <authorList>
            <person name="Dluhosova J."/>
            <person name="Istvanek J."/>
            <person name="Nedelnik J."/>
            <person name="Repkova J."/>
        </authorList>
    </citation>
    <scope>NUCLEOTIDE SEQUENCE [LARGE SCALE GENOMIC DNA]</scope>
    <source>
        <strain evidence="3">cv. 10/8</strain>
        <tissue evidence="2">Leaf</tissue>
    </source>
</reference>
<evidence type="ECO:0000256" key="1">
    <source>
        <dbReference type="SAM" id="MobiDB-lite"/>
    </source>
</evidence>
<feature type="region of interest" description="Disordered" evidence="1">
    <location>
        <begin position="1"/>
        <end position="20"/>
    </location>
</feature>
<proteinExistence type="predicted"/>
<accession>A0A392TCK2</accession>
<protein>
    <submittedName>
        <fullName evidence="2">Uncharacterized protein</fullName>
    </submittedName>
</protein>
<comment type="caution">
    <text evidence="2">The sequence shown here is derived from an EMBL/GenBank/DDBJ whole genome shotgun (WGS) entry which is preliminary data.</text>
</comment>
<feature type="non-terminal residue" evidence="2">
    <location>
        <position position="1"/>
    </location>
</feature>
<sequence>QEEMSSKENAQMSVMSVPEM</sequence>
<evidence type="ECO:0000313" key="2">
    <source>
        <dbReference type="EMBL" id="MCI58167.1"/>
    </source>
</evidence>
<keyword evidence="3" id="KW-1185">Reference proteome</keyword>
<dbReference type="EMBL" id="LXQA010541630">
    <property type="protein sequence ID" value="MCI58167.1"/>
    <property type="molecule type" value="Genomic_DNA"/>
</dbReference>
<organism evidence="2 3">
    <name type="scientific">Trifolium medium</name>
    <dbReference type="NCBI Taxonomy" id="97028"/>
    <lineage>
        <taxon>Eukaryota</taxon>
        <taxon>Viridiplantae</taxon>
        <taxon>Streptophyta</taxon>
        <taxon>Embryophyta</taxon>
        <taxon>Tracheophyta</taxon>
        <taxon>Spermatophyta</taxon>
        <taxon>Magnoliopsida</taxon>
        <taxon>eudicotyledons</taxon>
        <taxon>Gunneridae</taxon>
        <taxon>Pentapetalae</taxon>
        <taxon>rosids</taxon>
        <taxon>fabids</taxon>
        <taxon>Fabales</taxon>
        <taxon>Fabaceae</taxon>
        <taxon>Papilionoideae</taxon>
        <taxon>50 kb inversion clade</taxon>
        <taxon>NPAAA clade</taxon>
        <taxon>Hologalegina</taxon>
        <taxon>IRL clade</taxon>
        <taxon>Trifolieae</taxon>
        <taxon>Trifolium</taxon>
    </lineage>
</organism>
<dbReference type="Proteomes" id="UP000265520">
    <property type="component" value="Unassembled WGS sequence"/>
</dbReference>
<dbReference type="AlphaFoldDB" id="A0A392TCK2"/>